<dbReference type="EMBL" id="BQNB010011152">
    <property type="protein sequence ID" value="GJS86869.1"/>
    <property type="molecule type" value="Genomic_DNA"/>
</dbReference>
<protein>
    <submittedName>
        <fullName evidence="1">Uncharacterized protein</fullName>
    </submittedName>
</protein>
<accession>A0ABQ4Z9K4</accession>
<proteinExistence type="predicted"/>
<gene>
    <name evidence="1" type="ORF">Tco_0769505</name>
</gene>
<sequence>MGWWREVFRMLPTYERLGEEDDRGGRLGVLRPKQPEEILGYEVQLQDQSGKEEEVTCVVGGSTSRRGPQAIPSAISGRALDRILRKKINWRLLGSNTAAGAARAYLAALKADAAVPKNQLCPNAAEWGSLLNPPFLL</sequence>
<evidence type="ECO:0000313" key="1">
    <source>
        <dbReference type="EMBL" id="GJS86869.1"/>
    </source>
</evidence>
<reference evidence="1" key="1">
    <citation type="journal article" date="2022" name="Int. J. Mol. Sci.">
        <title>Draft Genome of Tanacetum Coccineum: Genomic Comparison of Closely Related Tanacetum-Family Plants.</title>
        <authorList>
            <person name="Yamashiro T."/>
            <person name="Shiraishi A."/>
            <person name="Nakayama K."/>
            <person name="Satake H."/>
        </authorList>
    </citation>
    <scope>NUCLEOTIDE SEQUENCE</scope>
</reference>
<keyword evidence="2" id="KW-1185">Reference proteome</keyword>
<dbReference type="Proteomes" id="UP001151760">
    <property type="component" value="Unassembled WGS sequence"/>
</dbReference>
<comment type="caution">
    <text evidence="1">The sequence shown here is derived from an EMBL/GenBank/DDBJ whole genome shotgun (WGS) entry which is preliminary data.</text>
</comment>
<evidence type="ECO:0000313" key="2">
    <source>
        <dbReference type="Proteomes" id="UP001151760"/>
    </source>
</evidence>
<reference evidence="1" key="2">
    <citation type="submission" date="2022-01" db="EMBL/GenBank/DDBJ databases">
        <authorList>
            <person name="Yamashiro T."/>
            <person name="Shiraishi A."/>
            <person name="Satake H."/>
            <person name="Nakayama K."/>
        </authorList>
    </citation>
    <scope>NUCLEOTIDE SEQUENCE</scope>
</reference>
<name>A0ABQ4Z9K4_9ASTR</name>
<organism evidence="1 2">
    <name type="scientific">Tanacetum coccineum</name>
    <dbReference type="NCBI Taxonomy" id="301880"/>
    <lineage>
        <taxon>Eukaryota</taxon>
        <taxon>Viridiplantae</taxon>
        <taxon>Streptophyta</taxon>
        <taxon>Embryophyta</taxon>
        <taxon>Tracheophyta</taxon>
        <taxon>Spermatophyta</taxon>
        <taxon>Magnoliopsida</taxon>
        <taxon>eudicotyledons</taxon>
        <taxon>Gunneridae</taxon>
        <taxon>Pentapetalae</taxon>
        <taxon>asterids</taxon>
        <taxon>campanulids</taxon>
        <taxon>Asterales</taxon>
        <taxon>Asteraceae</taxon>
        <taxon>Asteroideae</taxon>
        <taxon>Anthemideae</taxon>
        <taxon>Anthemidinae</taxon>
        <taxon>Tanacetum</taxon>
    </lineage>
</organism>